<comment type="subcellular location">
    <subcellularLocation>
        <location evidence="1">Membrane</location>
        <topology evidence="1">Multi-pass membrane protein</topology>
    </subcellularLocation>
</comment>
<reference evidence="10 12" key="1">
    <citation type="journal article" date="2012" name="Nature">
        <title>Algal genomes reveal evolutionary mosaicism and the fate of nucleomorphs.</title>
        <authorList>
            <consortium name="DOE Joint Genome Institute"/>
            <person name="Curtis B.A."/>
            <person name="Tanifuji G."/>
            <person name="Burki F."/>
            <person name="Gruber A."/>
            <person name="Irimia M."/>
            <person name="Maruyama S."/>
            <person name="Arias M.C."/>
            <person name="Ball S.G."/>
            <person name="Gile G.H."/>
            <person name="Hirakawa Y."/>
            <person name="Hopkins J.F."/>
            <person name="Kuo A."/>
            <person name="Rensing S.A."/>
            <person name="Schmutz J."/>
            <person name="Symeonidi A."/>
            <person name="Elias M."/>
            <person name="Eveleigh R.J."/>
            <person name="Herman E.K."/>
            <person name="Klute M.J."/>
            <person name="Nakayama T."/>
            <person name="Obornik M."/>
            <person name="Reyes-Prieto A."/>
            <person name="Armbrust E.V."/>
            <person name="Aves S.J."/>
            <person name="Beiko R.G."/>
            <person name="Coutinho P."/>
            <person name="Dacks J.B."/>
            <person name="Durnford D.G."/>
            <person name="Fast N.M."/>
            <person name="Green B.R."/>
            <person name="Grisdale C.J."/>
            <person name="Hempel F."/>
            <person name="Henrissat B."/>
            <person name="Hoppner M.P."/>
            <person name="Ishida K."/>
            <person name="Kim E."/>
            <person name="Koreny L."/>
            <person name="Kroth P.G."/>
            <person name="Liu Y."/>
            <person name="Malik S.B."/>
            <person name="Maier U.G."/>
            <person name="McRose D."/>
            <person name="Mock T."/>
            <person name="Neilson J.A."/>
            <person name="Onodera N.T."/>
            <person name="Poole A.M."/>
            <person name="Pritham E.J."/>
            <person name="Richards T.A."/>
            <person name="Rocap G."/>
            <person name="Roy S.W."/>
            <person name="Sarai C."/>
            <person name="Schaack S."/>
            <person name="Shirato S."/>
            <person name="Slamovits C.H."/>
            <person name="Spencer D.F."/>
            <person name="Suzuki S."/>
            <person name="Worden A.Z."/>
            <person name="Zauner S."/>
            <person name="Barry K."/>
            <person name="Bell C."/>
            <person name="Bharti A.K."/>
            <person name="Crow J.A."/>
            <person name="Grimwood J."/>
            <person name="Kramer R."/>
            <person name="Lindquist E."/>
            <person name="Lucas S."/>
            <person name="Salamov A."/>
            <person name="McFadden G.I."/>
            <person name="Lane C.E."/>
            <person name="Keeling P.J."/>
            <person name="Gray M.W."/>
            <person name="Grigoriev I.V."/>
            <person name="Archibald J.M."/>
        </authorList>
    </citation>
    <scope>NUCLEOTIDE SEQUENCE</scope>
    <source>
        <strain evidence="10 12">CCMP2712</strain>
    </source>
</reference>
<dbReference type="InterPro" id="IPR011992">
    <property type="entry name" value="EF-hand-dom_pair"/>
</dbReference>
<feature type="region of interest" description="Disordered" evidence="6">
    <location>
        <begin position="713"/>
        <end position="743"/>
    </location>
</feature>
<keyword evidence="2 7" id="KW-0812">Transmembrane</keyword>
<evidence type="ECO:0000256" key="5">
    <source>
        <dbReference type="SAM" id="Coils"/>
    </source>
</evidence>
<keyword evidence="5" id="KW-0175">Coiled coil</keyword>
<sequence length="823" mass="92399">MAAIFAALHSKSRLTRRSTLNTSEIAELIPEGDNWYMKKGLVERKIVSSMVTWKKLTLYIVEDALLFANAPSPGLDQRVIIDSIPLHEIDLVSVGNQQGVTGGPEFVIHPVEDGFNAGRNYVHRTSKDEIEDWVSAIRSAVKEAKKLHKEKVFQSRFGNSSLKRHQAKALKWYESTKMQMFIALIITSSFASDVWEAQVLPVEGSQGQEPFVIADYVFTILFALELMFNMFARCTNGILAFYRDGWNLFDTFVVFIGIFTKAVETIPQLKLLRLIRIFRVVRLFKKVKSLNRIIKALVSSLLPVGNSFMLLLLVTCIWATLGTHIFHEKSPVFFGTFIDSLFTMFQVVTGDSWASAVTRTLFYDDGTVHIGVAIFFVSYVIFAGVVLINIVVAVLLDEFISAVSLEKEEAQKLREKKREQEAMASRVTGVLDPLSAAISEFWDYEDLTTKIIDTYDTLDANKSGGLDFEEFQKGLKMLPTAKPIHITQDDFDLITNGGEYCNGDGEFSGEQFQEVMRGELKRYAQRQITTAMTETDSKELKAIMLMLKLLDMSVCRIQDDMKLLSPTHTGMGSNYQQRGAGRDTGDETLRSFHARLEEIAKLLGLVLEAKDKDCQCHALESTTSSSKKKSAGRKRCTSSDPILSSLVPNGAEQVVVSKREPMEPSKQAQEAEKKEVSGSDLVYKYEPVVRDEKEDQRIRVIFRNDLKLAGGGNLSSTKVQRHGWKEDGAVGGRNSTLSSQNRNEANRANYSSLQVNNGSHHDVQTGGRGRTRLVGQVQEMKVFPYTSRFADLQYEKEIVNMRNMLAERTSKSPLSMRTVTAVD</sequence>
<dbReference type="Gene3D" id="1.20.120.350">
    <property type="entry name" value="Voltage-gated potassium channels. Chain C"/>
    <property type="match status" value="1"/>
</dbReference>
<dbReference type="OrthoDB" id="431720at2759"/>
<dbReference type="GO" id="GO:0005509">
    <property type="term" value="F:calcium ion binding"/>
    <property type="evidence" value="ECO:0007669"/>
    <property type="project" value="InterPro"/>
</dbReference>
<dbReference type="PROSITE" id="PS50003">
    <property type="entry name" value="PH_DOMAIN"/>
    <property type="match status" value="1"/>
</dbReference>
<dbReference type="EMBL" id="JH992981">
    <property type="protein sequence ID" value="EKX49535.1"/>
    <property type="molecule type" value="Genomic_DNA"/>
</dbReference>
<dbReference type="GeneID" id="17306209"/>
<dbReference type="InterPro" id="IPR027359">
    <property type="entry name" value="Volt_channel_dom_sf"/>
</dbReference>
<evidence type="ECO:0008006" key="13">
    <source>
        <dbReference type="Google" id="ProtNLM"/>
    </source>
</evidence>
<evidence type="ECO:0000313" key="11">
    <source>
        <dbReference type="EnsemblProtists" id="EKX49535"/>
    </source>
</evidence>
<dbReference type="InterPro" id="IPR001849">
    <property type="entry name" value="PH_domain"/>
</dbReference>
<dbReference type="HOGENOM" id="CLU_344032_0_0_1"/>
<feature type="transmembrane region" description="Helical" evidence="7">
    <location>
        <begin position="293"/>
        <end position="320"/>
    </location>
</feature>
<reference evidence="11" key="3">
    <citation type="submission" date="2015-06" db="UniProtKB">
        <authorList>
            <consortium name="EnsemblProtists"/>
        </authorList>
    </citation>
    <scope>IDENTIFICATION</scope>
</reference>
<dbReference type="Gene3D" id="1.10.287.70">
    <property type="match status" value="1"/>
</dbReference>
<feature type="coiled-coil region" evidence="5">
    <location>
        <begin position="396"/>
        <end position="423"/>
    </location>
</feature>
<organism evidence="10">
    <name type="scientific">Guillardia theta (strain CCMP2712)</name>
    <name type="common">Cryptophyte</name>
    <dbReference type="NCBI Taxonomy" id="905079"/>
    <lineage>
        <taxon>Eukaryota</taxon>
        <taxon>Cryptophyceae</taxon>
        <taxon>Pyrenomonadales</taxon>
        <taxon>Geminigeraceae</taxon>
        <taxon>Guillardia</taxon>
    </lineage>
</organism>
<protein>
    <recommendedName>
        <fullName evidence="13">PH domain-containing protein</fullName>
    </recommendedName>
</protein>
<dbReference type="EnsemblProtists" id="EKX49535">
    <property type="protein sequence ID" value="EKX49535"/>
    <property type="gene ID" value="GUITHDRAFT_135750"/>
</dbReference>
<dbReference type="InterPro" id="IPR043203">
    <property type="entry name" value="VGCC_Ca_Na"/>
</dbReference>
<dbReference type="PANTHER" id="PTHR10037:SF230">
    <property type="entry name" value="CA[2+]-CHANNEL PROTEIN ALPHA[[1]] SUBUNIT T, ISOFORM F"/>
    <property type="match status" value="1"/>
</dbReference>
<dbReference type="InterPro" id="IPR005821">
    <property type="entry name" value="Ion_trans_dom"/>
</dbReference>
<evidence type="ECO:0000313" key="12">
    <source>
        <dbReference type="Proteomes" id="UP000011087"/>
    </source>
</evidence>
<keyword evidence="3 7" id="KW-1133">Transmembrane helix</keyword>
<evidence type="ECO:0000313" key="10">
    <source>
        <dbReference type="EMBL" id="EKX49535.1"/>
    </source>
</evidence>
<keyword evidence="12" id="KW-1185">Reference proteome</keyword>
<dbReference type="PROSITE" id="PS50222">
    <property type="entry name" value="EF_HAND_2"/>
    <property type="match status" value="1"/>
</dbReference>
<evidence type="ECO:0000256" key="3">
    <source>
        <dbReference type="ARBA" id="ARBA00022989"/>
    </source>
</evidence>
<dbReference type="GO" id="GO:0001518">
    <property type="term" value="C:voltage-gated sodium channel complex"/>
    <property type="evidence" value="ECO:0007669"/>
    <property type="project" value="TreeGrafter"/>
</dbReference>
<dbReference type="SUPFAM" id="SSF81324">
    <property type="entry name" value="Voltage-gated potassium channels"/>
    <property type="match status" value="1"/>
</dbReference>
<name>L1JMW1_GUITC</name>
<dbReference type="Proteomes" id="UP000011087">
    <property type="component" value="Unassembled WGS sequence"/>
</dbReference>
<evidence type="ECO:0000259" key="9">
    <source>
        <dbReference type="PROSITE" id="PS50222"/>
    </source>
</evidence>
<evidence type="ECO:0000259" key="8">
    <source>
        <dbReference type="PROSITE" id="PS50003"/>
    </source>
</evidence>
<feature type="domain" description="EF-hand" evidence="9">
    <location>
        <begin position="446"/>
        <end position="481"/>
    </location>
</feature>
<dbReference type="PANTHER" id="PTHR10037">
    <property type="entry name" value="VOLTAGE-GATED CATION CHANNEL CALCIUM AND SODIUM"/>
    <property type="match status" value="1"/>
</dbReference>
<feature type="transmembrane region" description="Helical" evidence="7">
    <location>
        <begin position="213"/>
        <end position="232"/>
    </location>
</feature>
<feature type="compositionally biased region" description="Polar residues" evidence="6">
    <location>
        <begin position="733"/>
        <end position="743"/>
    </location>
</feature>
<evidence type="ECO:0000256" key="4">
    <source>
        <dbReference type="ARBA" id="ARBA00023136"/>
    </source>
</evidence>
<evidence type="ECO:0000256" key="1">
    <source>
        <dbReference type="ARBA" id="ARBA00004141"/>
    </source>
</evidence>
<dbReference type="GO" id="GO:0086010">
    <property type="term" value="P:membrane depolarization during action potential"/>
    <property type="evidence" value="ECO:0007669"/>
    <property type="project" value="TreeGrafter"/>
</dbReference>
<dbReference type="eggNOG" id="KOG2301">
    <property type="taxonomic scope" value="Eukaryota"/>
</dbReference>
<dbReference type="RefSeq" id="XP_005836515.1">
    <property type="nucleotide sequence ID" value="XM_005836458.1"/>
</dbReference>
<evidence type="ECO:0000256" key="7">
    <source>
        <dbReference type="SAM" id="Phobius"/>
    </source>
</evidence>
<feature type="domain" description="PH" evidence="8">
    <location>
        <begin position="35"/>
        <end position="142"/>
    </location>
</feature>
<dbReference type="AlphaFoldDB" id="L1JMW1"/>
<dbReference type="GO" id="GO:0070509">
    <property type="term" value="P:calcium ion import"/>
    <property type="evidence" value="ECO:0007669"/>
    <property type="project" value="TreeGrafter"/>
</dbReference>
<dbReference type="KEGG" id="gtt:GUITHDRAFT_135750"/>
<accession>L1JMW1</accession>
<keyword evidence="4 7" id="KW-0472">Membrane</keyword>
<dbReference type="SUPFAM" id="SSF47473">
    <property type="entry name" value="EF-hand"/>
    <property type="match status" value="1"/>
</dbReference>
<dbReference type="PaxDb" id="55529-EKX49535"/>
<dbReference type="Gene3D" id="1.10.238.10">
    <property type="entry name" value="EF-hand"/>
    <property type="match status" value="1"/>
</dbReference>
<dbReference type="GO" id="GO:0008332">
    <property type="term" value="F:low voltage-gated calcium channel activity"/>
    <property type="evidence" value="ECO:0007669"/>
    <property type="project" value="TreeGrafter"/>
</dbReference>
<dbReference type="SUPFAM" id="SSF50729">
    <property type="entry name" value="PH domain-like"/>
    <property type="match status" value="1"/>
</dbReference>
<reference evidence="12" key="2">
    <citation type="submission" date="2012-11" db="EMBL/GenBank/DDBJ databases">
        <authorList>
            <person name="Kuo A."/>
            <person name="Curtis B.A."/>
            <person name="Tanifuji G."/>
            <person name="Burki F."/>
            <person name="Gruber A."/>
            <person name="Irimia M."/>
            <person name="Maruyama S."/>
            <person name="Arias M.C."/>
            <person name="Ball S.G."/>
            <person name="Gile G.H."/>
            <person name="Hirakawa Y."/>
            <person name="Hopkins J.F."/>
            <person name="Rensing S.A."/>
            <person name="Schmutz J."/>
            <person name="Symeonidi A."/>
            <person name="Elias M."/>
            <person name="Eveleigh R.J."/>
            <person name="Herman E.K."/>
            <person name="Klute M.J."/>
            <person name="Nakayama T."/>
            <person name="Obornik M."/>
            <person name="Reyes-Prieto A."/>
            <person name="Armbrust E.V."/>
            <person name="Aves S.J."/>
            <person name="Beiko R.G."/>
            <person name="Coutinho P."/>
            <person name="Dacks J.B."/>
            <person name="Durnford D.G."/>
            <person name="Fast N.M."/>
            <person name="Green B.R."/>
            <person name="Grisdale C."/>
            <person name="Hempe F."/>
            <person name="Henrissat B."/>
            <person name="Hoppner M.P."/>
            <person name="Ishida K.-I."/>
            <person name="Kim E."/>
            <person name="Koreny L."/>
            <person name="Kroth P.G."/>
            <person name="Liu Y."/>
            <person name="Malik S.-B."/>
            <person name="Maier U.G."/>
            <person name="McRose D."/>
            <person name="Mock T."/>
            <person name="Neilson J.A."/>
            <person name="Onodera N.T."/>
            <person name="Poole A.M."/>
            <person name="Pritham E.J."/>
            <person name="Richards T.A."/>
            <person name="Rocap G."/>
            <person name="Roy S.W."/>
            <person name="Sarai C."/>
            <person name="Schaack S."/>
            <person name="Shirato S."/>
            <person name="Slamovits C.H."/>
            <person name="Spencer D.F."/>
            <person name="Suzuki S."/>
            <person name="Worden A.Z."/>
            <person name="Zauner S."/>
            <person name="Barry K."/>
            <person name="Bell C."/>
            <person name="Bharti A.K."/>
            <person name="Crow J.A."/>
            <person name="Grimwood J."/>
            <person name="Kramer R."/>
            <person name="Lindquist E."/>
            <person name="Lucas S."/>
            <person name="Salamov A."/>
            <person name="McFadden G.I."/>
            <person name="Lane C.E."/>
            <person name="Keeling P.J."/>
            <person name="Gray M.W."/>
            <person name="Grigoriev I.V."/>
            <person name="Archibald J.M."/>
        </authorList>
    </citation>
    <scope>NUCLEOTIDE SEQUENCE</scope>
    <source>
        <strain evidence="12">CCMP2712</strain>
    </source>
</reference>
<dbReference type="GO" id="GO:0005248">
    <property type="term" value="F:voltage-gated sodium channel activity"/>
    <property type="evidence" value="ECO:0007669"/>
    <property type="project" value="TreeGrafter"/>
</dbReference>
<feature type="transmembrane region" description="Helical" evidence="7">
    <location>
        <begin position="370"/>
        <end position="396"/>
    </location>
</feature>
<dbReference type="Pfam" id="PF00520">
    <property type="entry name" value="Ion_trans"/>
    <property type="match status" value="1"/>
</dbReference>
<feature type="compositionally biased region" description="Basic residues" evidence="6">
    <location>
        <begin position="626"/>
        <end position="636"/>
    </location>
</feature>
<dbReference type="SMART" id="SM00233">
    <property type="entry name" value="PH"/>
    <property type="match status" value="1"/>
</dbReference>
<evidence type="ECO:0000256" key="2">
    <source>
        <dbReference type="ARBA" id="ARBA00022692"/>
    </source>
</evidence>
<proteinExistence type="predicted"/>
<evidence type="ECO:0000256" key="6">
    <source>
        <dbReference type="SAM" id="MobiDB-lite"/>
    </source>
</evidence>
<feature type="region of interest" description="Disordered" evidence="6">
    <location>
        <begin position="619"/>
        <end position="648"/>
    </location>
</feature>
<gene>
    <name evidence="10" type="ORF">GUITHDRAFT_135750</name>
</gene>
<dbReference type="InterPro" id="IPR002048">
    <property type="entry name" value="EF_hand_dom"/>
</dbReference>